<proteinExistence type="predicted"/>
<name>A0A1K1SR80_9PSEU</name>
<gene>
    <name evidence="1" type="ORF">SAMN04489730_6485</name>
</gene>
<evidence type="ECO:0000313" key="2">
    <source>
        <dbReference type="Proteomes" id="UP000182740"/>
    </source>
</evidence>
<protein>
    <submittedName>
        <fullName evidence="1">Uncharacterized protein</fullName>
    </submittedName>
</protein>
<keyword evidence="2" id="KW-1185">Reference proteome</keyword>
<accession>A0A1K1SR80</accession>
<organism evidence="1 2">
    <name type="scientific">Amycolatopsis australiensis</name>
    <dbReference type="NCBI Taxonomy" id="546364"/>
    <lineage>
        <taxon>Bacteria</taxon>
        <taxon>Bacillati</taxon>
        <taxon>Actinomycetota</taxon>
        <taxon>Actinomycetes</taxon>
        <taxon>Pseudonocardiales</taxon>
        <taxon>Pseudonocardiaceae</taxon>
        <taxon>Amycolatopsis</taxon>
    </lineage>
</organism>
<sequence length="111" mass="11836">MLVHIADSGTPRLRAADDFGSLSVRAEASAPGWETLSRTLRAAGAGEVAGAHAWLDVAWLRAAAGDRDAGWHDRFAAMLGHAEAHGWLSADGRRVRAHVDWGRAGRKADTE</sequence>
<dbReference type="Proteomes" id="UP000182740">
    <property type="component" value="Unassembled WGS sequence"/>
</dbReference>
<evidence type="ECO:0000313" key="1">
    <source>
        <dbReference type="EMBL" id="SFW86724.1"/>
    </source>
</evidence>
<dbReference type="STRING" id="546364.SAMN04489730_6485"/>
<reference evidence="2" key="1">
    <citation type="submission" date="2016-11" db="EMBL/GenBank/DDBJ databases">
        <authorList>
            <person name="Varghese N."/>
            <person name="Submissions S."/>
        </authorList>
    </citation>
    <scope>NUCLEOTIDE SEQUENCE [LARGE SCALE GENOMIC DNA]</scope>
    <source>
        <strain evidence="2">DSM 44671</strain>
    </source>
</reference>
<dbReference type="AlphaFoldDB" id="A0A1K1SR80"/>
<dbReference type="RefSeq" id="WP_072479807.1">
    <property type="nucleotide sequence ID" value="NZ_FPJG01000006.1"/>
</dbReference>
<dbReference type="EMBL" id="FPJG01000006">
    <property type="protein sequence ID" value="SFW86724.1"/>
    <property type="molecule type" value="Genomic_DNA"/>
</dbReference>